<reference evidence="2" key="1">
    <citation type="submission" date="2018-02" db="EMBL/GenBank/DDBJ databases">
        <title>Rhizophora mucronata_Transcriptome.</title>
        <authorList>
            <person name="Meera S.P."/>
            <person name="Sreeshan A."/>
            <person name="Augustine A."/>
        </authorList>
    </citation>
    <scope>NUCLEOTIDE SEQUENCE</scope>
    <source>
        <tissue evidence="2">Leaf</tissue>
    </source>
</reference>
<name>A0A2P2JCJ2_RHIMU</name>
<feature type="compositionally biased region" description="Basic residues" evidence="1">
    <location>
        <begin position="693"/>
        <end position="702"/>
    </location>
</feature>
<dbReference type="PANTHER" id="PTHR47162">
    <property type="entry name" value="OS02G0192300 PROTEIN"/>
    <property type="match status" value="1"/>
</dbReference>
<feature type="compositionally biased region" description="Basic and acidic residues" evidence="1">
    <location>
        <begin position="649"/>
        <end position="658"/>
    </location>
</feature>
<proteinExistence type="predicted"/>
<sequence length="702" mass="78215">MDKLVGQNKPLPVTQEQKYDSNGLLGVWRNFNKDVELKKASGLMLPNSEDLQGHVSTGTIGTHTADHVHSTYVNSVNLFPGHNSFTQQHASELQPPNTEADSIKNRISVLQHSISHLDSQLQKVSLRKDLLGRDSAGRLYWAFLRPGSSPWMVVEETLIVSQEQEDLNVLDRASESSLWLSYQSDAEIGELVRWLRANDPMARELIESILHLFKSGFTDSYEAGNFVLDMAQPSLKPIDTEISVSSDSLLTKALTMLEKKYVPCESDITNIQKPSENPEGFAKKKLFRCECLEPIWPSRHHCQSCHCSFSSTCELKEHNDGKCSSDAHVTDKFEQNNSLVKGRSTSRHEEGECSDKTTPRHPLRVGHENGTGFLKLARDPVSPYKLEEIGTKFATRSSNRELVKEIGLLGSNGFPSFVECASPYLSDPSLKLDPSWNSEISQSDKSMDVEKQLEPQQCLQGNSVTSKGQFNNPKDSSKSSVAGSLVWEVQKSEISGLMSERRDQSLHFSCTNPGNSSISVIRDYSLRPLVGRGAQILRQLKITLLDMDAALPEEALKPSKASMEKRCSWRAFVKAAKSVFQMVQATIVFESMIKTEYLRNDWWYWSSLSAAARIATISSLALRIYTLDAAIVYERKSPSSSPIESADDSATKSEDDSLFHTTPARIQQRRNAKPGLRNPSLHPSDSSKPQCKSSKKKKDSGG</sequence>
<feature type="region of interest" description="Disordered" evidence="1">
    <location>
        <begin position="334"/>
        <end position="368"/>
    </location>
</feature>
<feature type="compositionally biased region" description="Low complexity" evidence="1">
    <location>
        <begin position="683"/>
        <end position="692"/>
    </location>
</feature>
<evidence type="ECO:0008006" key="3">
    <source>
        <dbReference type="Google" id="ProtNLM"/>
    </source>
</evidence>
<feature type="region of interest" description="Disordered" evidence="1">
    <location>
        <begin position="436"/>
        <end position="482"/>
    </location>
</feature>
<feature type="region of interest" description="Disordered" evidence="1">
    <location>
        <begin position="638"/>
        <end position="702"/>
    </location>
</feature>
<evidence type="ECO:0000256" key="1">
    <source>
        <dbReference type="SAM" id="MobiDB-lite"/>
    </source>
</evidence>
<feature type="compositionally biased region" description="Basic and acidic residues" evidence="1">
    <location>
        <begin position="346"/>
        <end position="358"/>
    </location>
</feature>
<protein>
    <recommendedName>
        <fullName evidence="3">WHIM2 domain-containing protein</fullName>
    </recommendedName>
</protein>
<accession>A0A2P2JCJ2</accession>
<feature type="compositionally biased region" description="Polar residues" evidence="1">
    <location>
        <begin position="454"/>
        <end position="482"/>
    </location>
</feature>
<dbReference type="EMBL" id="GGEC01010699">
    <property type="protein sequence ID" value="MBW91182.1"/>
    <property type="molecule type" value="Transcribed_RNA"/>
</dbReference>
<evidence type="ECO:0000313" key="2">
    <source>
        <dbReference type="EMBL" id="MBW91182.1"/>
    </source>
</evidence>
<dbReference type="PANTHER" id="PTHR47162:SF10">
    <property type="entry name" value="METHYL-CPG-BINDING DOMAIN-CONTAINING PROTEIN 9 ISOFORM X1"/>
    <property type="match status" value="1"/>
</dbReference>
<dbReference type="AlphaFoldDB" id="A0A2P2JCJ2"/>
<organism evidence="2">
    <name type="scientific">Rhizophora mucronata</name>
    <name type="common">Asiatic mangrove</name>
    <dbReference type="NCBI Taxonomy" id="61149"/>
    <lineage>
        <taxon>Eukaryota</taxon>
        <taxon>Viridiplantae</taxon>
        <taxon>Streptophyta</taxon>
        <taxon>Embryophyta</taxon>
        <taxon>Tracheophyta</taxon>
        <taxon>Spermatophyta</taxon>
        <taxon>Magnoliopsida</taxon>
        <taxon>eudicotyledons</taxon>
        <taxon>Gunneridae</taxon>
        <taxon>Pentapetalae</taxon>
        <taxon>rosids</taxon>
        <taxon>fabids</taxon>
        <taxon>Malpighiales</taxon>
        <taxon>Rhizophoraceae</taxon>
        <taxon>Rhizophora</taxon>
    </lineage>
</organism>